<sequence length="288" mass="33581">MYGGLNQHLQNFNILVPEQCGFRKGLSTDNAAYNLTDSILRAWNKQNYVIGVFCDLAKAFDCVNHELLLQKLRFYGIRGVILDWFNSYSLDRKQRVKLKHLNAENGFSSWKTIKHGVLQGSVLGPLLFNAAQLVLNVEKTNMVKFALTKFSHCPLQLTYEGKICTEADNIKFLGLQLDNHRTWKTHMDQLLQKLSTVCFIMRRLVHVLHTDIHRTVHFAYFHSLVKYDIVFWGNSTHMERVFLLQKRILRIMMGLGLRCPCKELFKNIDILRVPCLYFFFNDVCCQQS</sequence>
<dbReference type="Pfam" id="PF00078">
    <property type="entry name" value="RVT_1"/>
    <property type="match status" value="1"/>
</dbReference>
<dbReference type="PANTHER" id="PTHR33332">
    <property type="entry name" value="REVERSE TRANSCRIPTASE DOMAIN-CONTAINING PROTEIN"/>
    <property type="match status" value="1"/>
</dbReference>
<dbReference type="GO" id="GO:0071897">
    <property type="term" value="P:DNA biosynthetic process"/>
    <property type="evidence" value="ECO:0007669"/>
    <property type="project" value="UniProtKB-ARBA"/>
</dbReference>
<comment type="caution">
    <text evidence="2">The sequence shown here is derived from an EMBL/GenBank/DDBJ whole genome shotgun (WGS) entry which is preliminary data.</text>
</comment>
<dbReference type="InterPro" id="IPR000477">
    <property type="entry name" value="RT_dom"/>
</dbReference>
<reference evidence="3" key="1">
    <citation type="submission" date="2020-01" db="EMBL/GenBank/DDBJ databases">
        <title>Draft genome sequence of the Termite Coptotermes fromosanus.</title>
        <authorList>
            <person name="Itakura S."/>
            <person name="Yosikawa Y."/>
            <person name="Umezawa K."/>
        </authorList>
    </citation>
    <scope>NUCLEOTIDE SEQUENCE [LARGE SCALE GENOMIC DNA]</scope>
</reference>
<name>A0A6L2P8I0_COPFO</name>
<dbReference type="EMBL" id="BLKM01009892">
    <property type="protein sequence ID" value="GFG28606.1"/>
    <property type="molecule type" value="Genomic_DNA"/>
</dbReference>
<feature type="domain" description="Reverse transcriptase" evidence="1">
    <location>
        <begin position="6"/>
        <end position="130"/>
    </location>
</feature>
<keyword evidence="3" id="KW-1185">Reference proteome</keyword>
<dbReference type="SUPFAM" id="SSF56672">
    <property type="entry name" value="DNA/RNA polymerases"/>
    <property type="match status" value="1"/>
</dbReference>
<evidence type="ECO:0000313" key="3">
    <source>
        <dbReference type="Proteomes" id="UP000502823"/>
    </source>
</evidence>
<accession>A0A6L2P8I0</accession>
<proteinExistence type="predicted"/>
<dbReference type="AlphaFoldDB" id="A0A6L2P8I0"/>
<gene>
    <name evidence="2" type="ORF">Cfor_05654</name>
</gene>
<evidence type="ECO:0000313" key="2">
    <source>
        <dbReference type="EMBL" id="GFG28606.1"/>
    </source>
</evidence>
<organism evidence="2 3">
    <name type="scientific">Coptotermes formosanus</name>
    <name type="common">Formosan subterranean termite</name>
    <dbReference type="NCBI Taxonomy" id="36987"/>
    <lineage>
        <taxon>Eukaryota</taxon>
        <taxon>Metazoa</taxon>
        <taxon>Ecdysozoa</taxon>
        <taxon>Arthropoda</taxon>
        <taxon>Hexapoda</taxon>
        <taxon>Insecta</taxon>
        <taxon>Pterygota</taxon>
        <taxon>Neoptera</taxon>
        <taxon>Polyneoptera</taxon>
        <taxon>Dictyoptera</taxon>
        <taxon>Blattodea</taxon>
        <taxon>Blattoidea</taxon>
        <taxon>Termitoidae</taxon>
        <taxon>Rhinotermitidae</taxon>
        <taxon>Coptotermes</taxon>
    </lineage>
</organism>
<protein>
    <recommendedName>
        <fullName evidence="1">Reverse transcriptase domain-containing protein</fullName>
    </recommendedName>
</protein>
<evidence type="ECO:0000259" key="1">
    <source>
        <dbReference type="Pfam" id="PF00078"/>
    </source>
</evidence>
<dbReference type="Proteomes" id="UP000502823">
    <property type="component" value="Unassembled WGS sequence"/>
</dbReference>
<dbReference type="InParanoid" id="A0A6L2P8I0"/>
<dbReference type="InterPro" id="IPR043502">
    <property type="entry name" value="DNA/RNA_pol_sf"/>
</dbReference>
<dbReference type="OrthoDB" id="445826at2759"/>